<comment type="caution">
    <text evidence="2">The sequence shown here is derived from an EMBL/GenBank/DDBJ whole genome shotgun (WGS) entry which is preliminary data.</text>
</comment>
<sequence length="45" mass="5108">KSLPKEIEYASQEEEEKPEADEPTLKPPKNPSLKLLWVLLSSMLA</sequence>
<reference evidence="2 4" key="1">
    <citation type="journal article" date="2019" name="Sci. Rep.">
        <title>Orb-weaving spider Araneus ventricosus genome elucidates the spidroin gene catalogue.</title>
        <authorList>
            <person name="Kono N."/>
            <person name="Nakamura H."/>
            <person name="Ohtoshi R."/>
            <person name="Moran D.A.P."/>
            <person name="Shinohara A."/>
            <person name="Yoshida Y."/>
            <person name="Fujiwara M."/>
            <person name="Mori M."/>
            <person name="Tomita M."/>
            <person name="Arakawa K."/>
        </authorList>
    </citation>
    <scope>NUCLEOTIDE SEQUENCE [LARGE SCALE GENOMIC DNA]</scope>
</reference>
<feature type="non-terminal residue" evidence="2">
    <location>
        <position position="45"/>
    </location>
</feature>
<evidence type="ECO:0000313" key="2">
    <source>
        <dbReference type="EMBL" id="GBM91352.1"/>
    </source>
</evidence>
<proteinExistence type="predicted"/>
<dbReference type="Proteomes" id="UP000499080">
    <property type="component" value="Unassembled WGS sequence"/>
</dbReference>
<accession>A0A4Y2JPT6</accession>
<evidence type="ECO:0000313" key="4">
    <source>
        <dbReference type="Proteomes" id="UP000499080"/>
    </source>
</evidence>
<dbReference type="AlphaFoldDB" id="A0A4Y2JPT6"/>
<dbReference type="EMBL" id="BGPR01191032">
    <property type="protein sequence ID" value="GBM91352.1"/>
    <property type="molecule type" value="Genomic_DNA"/>
</dbReference>
<protein>
    <submittedName>
        <fullName evidence="2">Uncharacterized protein</fullName>
    </submittedName>
</protein>
<gene>
    <name evidence="3" type="ORF">AVEN_147756_1</name>
    <name evidence="2" type="ORF">AVEN_27742_1</name>
</gene>
<feature type="region of interest" description="Disordered" evidence="1">
    <location>
        <begin position="1"/>
        <end position="30"/>
    </location>
</feature>
<dbReference type="EMBL" id="BGPR01191053">
    <property type="protein sequence ID" value="GBM91406.1"/>
    <property type="molecule type" value="Genomic_DNA"/>
</dbReference>
<organism evidence="2 4">
    <name type="scientific">Araneus ventricosus</name>
    <name type="common">Orbweaver spider</name>
    <name type="synonym">Epeira ventricosa</name>
    <dbReference type="NCBI Taxonomy" id="182803"/>
    <lineage>
        <taxon>Eukaryota</taxon>
        <taxon>Metazoa</taxon>
        <taxon>Ecdysozoa</taxon>
        <taxon>Arthropoda</taxon>
        <taxon>Chelicerata</taxon>
        <taxon>Arachnida</taxon>
        <taxon>Araneae</taxon>
        <taxon>Araneomorphae</taxon>
        <taxon>Entelegynae</taxon>
        <taxon>Araneoidea</taxon>
        <taxon>Araneidae</taxon>
        <taxon>Araneus</taxon>
    </lineage>
</organism>
<name>A0A4Y2JPT6_ARAVE</name>
<feature type="non-terminal residue" evidence="2">
    <location>
        <position position="1"/>
    </location>
</feature>
<keyword evidence="4" id="KW-1185">Reference proteome</keyword>
<evidence type="ECO:0000313" key="3">
    <source>
        <dbReference type="EMBL" id="GBM91406.1"/>
    </source>
</evidence>
<evidence type="ECO:0000256" key="1">
    <source>
        <dbReference type="SAM" id="MobiDB-lite"/>
    </source>
</evidence>
<feature type="compositionally biased region" description="Acidic residues" evidence="1">
    <location>
        <begin position="11"/>
        <end position="22"/>
    </location>
</feature>